<gene>
    <name evidence="6" type="ORF">H6P81_013522</name>
</gene>
<evidence type="ECO:0000256" key="3">
    <source>
        <dbReference type="ARBA" id="ARBA00022552"/>
    </source>
</evidence>
<protein>
    <recommendedName>
        <fullName evidence="8">U3 small nucleolar RNA-associated protein 11</fullName>
    </recommendedName>
</protein>
<dbReference type="EMBL" id="JAINDJ010000005">
    <property type="protein sequence ID" value="KAG9447394.1"/>
    <property type="molecule type" value="Genomic_DNA"/>
</dbReference>
<evidence type="ECO:0000256" key="1">
    <source>
        <dbReference type="ARBA" id="ARBA00004604"/>
    </source>
</evidence>
<comment type="similarity">
    <text evidence="2">Belongs to the UTP11 family.</text>
</comment>
<keyword evidence="7" id="KW-1185">Reference proteome</keyword>
<evidence type="ECO:0000256" key="5">
    <source>
        <dbReference type="SAM" id="MobiDB-lite"/>
    </source>
</evidence>
<organism evidence="6 7">
    <name type="scientific">Aristolochia fimbriata</name>
    <name type="common">White veined hardy Dutchman's pipe vine</name>
    <dbReference type="NCBI Taxonomy" id="158543"/>
    <lineage>
        <taxon>Eukaryota</taxon>
        <taxon>Viridiplantae</taxon>
        <taxon>Streptophyta</taxon>
        <taxon>Embryophyta</taxon>
        <taxon>Tracheophyta</taxon>
        <taxon>Spermatophyta</taxon>
        <taxon>Magnoliopsida</taxon>
        <taxon>Magnoliidae</taxon>
        <taxon>Piperales</taxon>
        <taxon>Aristolochiaceae</taxon>
        <taxon>Aristolochia</taxon>
    </lineage>
</organism>
<dbReference type="GO" id="GO:0032040">
    <property type="term" value="C:small-subunit processome"/>
    <property type="evidence" value="ECO:0007669"/>
    <property type="project" value="InterPro"/>
</dbReference>
<feature type="compositionally biased region" description="Basic and acidic residues" evidence="5">
    <location>
        <begin position="269"/>
        <end position="294"/>
    </location>
</feature>
<comment type="subcellular location">
    <subcellularLocation>
        <location evidence="1">Nucleus</location>
        <location evidence="1">Nucleolus</location>
    </subcellularLocation>
</comment>
<dbReference type="PANTHER" id="PTHR12838:SF0">
    <property type="entry name" value="U3 SMALL NUCLEOLAR RNA-ASSOCIATED PROTEIN 11-RELATED"/>
    <property type="match status" value="1"/>
</dbReference>
<accession>A0AAV7EFC4</accession>
<evidence type="ECO:0000256" key="4">
    <source>
        <dbReference type="ARBA" id="ARBA00023242"/>
    </source>
</evidence>
<evidence type="ECO:0000313" key="6">
    <source>
        <dbReference type="EMBL" id="KAG9447394.1"/>
    </source>
</evidence>
<dbReference type="Proteomes" id="UP000825729">
    <property type="component" value="Unassembled WGS sequence"/>
</dbReference>
<keyword evidence="3" id="KW-0698">rRNA processing</keyword>
<sequence length="360" mass="41576">MSFPSLSVSFLDLVLSNVRVPVRGVLRECVHISNVQGDREILLSVGMPSALGGRDIRVPLTGTACELWSHPVVSGDDQICFIPGVGEAPTPPHEAQGTVLMSPMHDALPDRTETAILTLRKYLKSSFHFSNMSSLKNAVNRRAHKERAQPQTRKKFGLLEKHKDYVLRAQAFHKKEETLRKLKEKAAFRNPDEFYFGMIKSKVIDGVHRPASDAKQYTQEELMLMKTQDIGYLLQKIQSEKKKVERLRSTLHTLDNEPENKHVYFAEDREEAKEVQRRSSERKKLPTSEELSDKVKRKTATSYRELEARKKRLNDLEKLYSDMTLQKELQKKGRKRKLREDEIVTPTAKPVYKWRGERKR</sequence>
<dbReference type="AlphaFoldDB" id="A0AAV7EFC4"/>
<evidence type="ECO:0000313" key="7">
    <source>
        <dbReference type="Proteomes" id="UP000825729"/>
    </source>
</evidence>
<evidence type="ECO:0000256" key="2">
    <source>
        <dbReference type="ARBA" id="ARBA00008105"/>
    </source>
</evidence>
<proteinExistence type="inferred from homology"/>
<feature type="region of interest" description="Disordered" evidence="5">
    <location>
        <begin position="269"/>
        <end position="296"/>
    </location>
</feature>
<dbReference type="Pfam" id="PF03998">
    <property type="entry name" value="Utp11"/>
    <property type="match status" value="1"/>
</dbReference>
<dbReference type="PANTHER" id="PTHR12838">
    <property type="entry name" value="U3 SMALL NUCLEOLAR RNA-ASSOCIATED PROTEIN 11"/>
    <property type="match status" value="1"/>
</dbReference>
<keyword evidence="4" id="KW-0539">Nucleus</keyword>
<evidence type="ECO:0008006" key="8">
    <source>
        <dbReference type="Google" id="ProtNLM"/>
    </source>
</evidence>
<name>A0AAV7EFC4_ARIFI</name>
<dbReference type="GO" id="GO:0006364">
    <property type="term" value="P:rRNA processing"/>
    <property type="evidence" value="ECO:0007669"/>
    <property type="project" value="UniProtKB-KW"/>
</dbReference>
<reference evidence="6 7" key="1">
    <citation type="submission" date="2021-07" db="EMBL/GenBank/DDBJ databases">
        <title>The Aristolochia fimbriata genome: insights into angiosperm evolution, floral development and chemical biosynthesis.</title>
        <authorList>
            <person name="Jiao Y."/>
        </authorList>
    </citation>
    <scope>NUCLEOTIDE SEQUENCE [LARGE SCALE GENOMIC DNA]</scope>
    <source>
        <strain evidence="6">IBCAS-2021</strain>
        <tissue evidence="6">Leaf</tissue>
    </source>
</reference>
<comment type="caution">
    <text evidence="6">The sequence shown here is derived from an EMBL/GenBank/DDBJ whole genome shotgun (WGS) entry which is preliminary data.</text>
</comment>
<dbReference type="InterPro" id="IPR007144">
    <property type="entry name" value="SSU_processome_Utp11"/>
</dbReference>